<dbReference type="EMBL" id="JAUIRO010000004">
    <property type="protein sequence ID" value="KAK0717438.1"/>
    <property type="molecule type" value="Genomic_DNA"/>
</dbReference>
<evidence type="ECO:0000256" key="1">
    <source>
        <dbReference type="SAM" id="MobiDB-lite"/>
    </source>
</evidence>
<feature type="domain" description="C2H2-type" evidence="2">
    <location>
        <begin position="96"/>
        <end position="121"/>
    </location>
</feature>
<evidence type="ECO:0000313" key="3">
    <source>
        <dbReference type="EMBL" id="KAK0717438.1"/>
    </source>
</evidence>
<accession>A0AA40DZR7</accession>
<comment type="caution">
    <text evidence="3">The sequence shown here is derived from an EMBL/GenBank/DDBJ whole genome shotgun (WGS) entry which is preliminary data.</text>
</comment>
<organism evidence="3 4">
    <name type="scientific">Lasiosphaeria miniovina</name>
    <dbReference type="NCBI Taxonomy" id="1954250"/>
    <lineage>
        <taxon>Eukaryota</taxon>
        <taxon>Fungi</taxon>
        <taxon>Dikarya</taxon>
        <taxon>Ascomycota</taxon>
        <taxon>Pezizomycotina</taxon>
        <taxon>Sordariomycetes</taxon>
        <taxon>Sordariomycetidae</taxon>
        <taxon>Sordariales</taxon>
        <taxon>Lasiosphaeriaceae</taxon>
        <taxon>Lasiosphaeria</taxon>
    </lineage>
</organism>
<gene>
    <name evidence="3" type="ORF">B0T26DRAFT_647750</name>
</gene>
<dbReference type="AlphaFoldDB" id="A0AA40DZR7"/>
<dbReference type="SMART" id="SM00355">
    <property type="entry name" value="ZnF_C2H2"/>
    <property type="match status" value="2"/>
</dbReference>
<dbReference type="InterPro" id="IPR013087">
    <property type="entry name" value="Znf_C2H2_type"/>
</dbReference>
<protein>
    <recommendedName>
        <fullName evidence="2">C2H2-type domain-containing protein</fullName>
    </recommendedName>
</protein>
<reference evidence="3" key="1">
    <citation type="submission" date="2023-06" db="EMBL/GenBank/DDBJ databases">
        <title>Genome-scale phylogeny and comparative genomics of the fungal order Sordariales.</title>
        <authorList>
            <consortium name="Lawrence Berkeley National Laboratory"/>
            <person name="Hensen N."/>
            <person name="Bonometti L."/>
            <person name="Westerberg I."/>
            <person name="Brannstrom I.O."/>
            <person name="Guillou S."/>
            <person name="Cros-Aarteil S."/>
            <person name="Calhoun S."/>
            <person name="Haridas S."/>
            <person name="Kuo A."/>
            <person name="Mondo S."/>
            <person name="Pangilinan J."/>
            <person name="Riley R."/>
            <person name="LaButti K."/>
            <person name="Andreopoulos B."/>
            <person name="Lipzen A."/>
            <person name="Chen C."/>
            <person name="Yanf M."/>
            <person name="Daum C."/>
            <person name="Ng V."/>
            <person name="Clum A."/>
            <person name="Steindorff A."/>
            <person name="Ohm R."/>
            <person name="Martin F."/>
            <person name="Silar P."/>
            <person name="Natvig D."/>
            <person name="Lalanne C."/>
            <person name="Gautier V."/>
            <person name="Ament-velasquez S.L."/>
            <person name="Kruys A."/>
            <person name="Hutchinson M.I."/>
            <person name="Powell A.J."/>
            <person name="Barry K."/>
            <person name="Miller A.N."/>
            <person name="Grigoriev I.V."/>
            <person name="Debuchy R."/>
            <person name="Gladieux P."/>
            <person name="Thoren M.H."/>
            <person name="Johannesson H."/>
        </authorList>
    </citation>
    <scope>NUCLEOTIDE SEQUENCE</scope>
    <source>
        <strain evidence="3">SMH2392-1A</strain>
    </source>
</reference>
<dbReference type="GeneID" id="85321201"/>
<sequence>MFLDKPPDDTTAPFQSPQSPPLRHRTGPGNTIVCIEGSCARNPKTFTKAGEKHTKKHTLPYLCPVDGCPRGVLGAGFYQRRDRNKHRDSHSAAASFRCPVEGCDSTATRDYNMVRHMKDQHKIKIKKADLHASAIVRSRHQR</sequence>
<name>A0AA40DZR7_9PEZI</name>
<evidence type="ECO:0000313" key="4">
    <source>
        <dbReference type="Proteomes" id="UP001172101"/>
    </source>
</evidence>
<dbReference type="Proteomes" id="UP001172101">
    <property type="component" value="Unassembled WGS sequence"/>
</dbReference>
<feature type="region of interest" description="Disordered" evidence="1">
    <location>
        <begin position="1"/>
        <end position="27"/>
    </location>
</feature>
<proteinExistence type="predicted"/>
<dbReference type="Gene3D" id="3.30.160.60">
    <property type="entry name" value="Classic Zinc Finger"/>
    <property type="match status" value="1"/>
</dbReference>
<feature type="domain" description="C2H2-type" evidence="2">
    <location>
        <begin position="61"/>
        <end position="90"/>
    </location>
</feature>
<evidence type="ECO:0000259" key="2">
    <source>
        <dbReference type="SMART" id="SM00355"/>
    </source>
</evidence>
<dbReference type="RefSeq" id="XP_060296231.1">
    <property type="nucleotide sequence ID" value="XM_060437931.1"/>
</dbReference>
<keyword evidence="4" id="KW-1185">Reference proteome</keyword>